<dbReference type="Pfam" id="PF13905">
    <property type="entry name" value="Thioredoxin_8"/>
    <property type="match status" value="1"/>
</dbReference>
<gene>
    <name evidence="3" type="ORF">SAMN06296036_105313</name>
</gene>
<dbReference type="AlphaFoldDB" id="A0A1Y6BQS4"/>
<dbReference type="GO" id="GO:0016853">
    <property type="term" value="F:isomerase activity"/>
    <property type="evidence" value="ECO:0007669"/>
    <property type="project" value="UniProtKB-KW"/>
</dbReference>
<dbReference type="CDD" id="cd02966">
    <property type="entry name" value="TlpA_like_family"/>
    <property type="match status" value="1"/>
</dbReference>
<dbReference type="STRING" id="1513793.SAMN06296036_105313"/>
<keyword evidence="3" id="KW-0413">Isomerase</keyword>
<name>A0A1Y6BQS4_9BACT</name>
<dbReference type="RefSeq" id="WP_159455260.1">
    <property type="nucleotide sequence ID" value="NZ_FWZT01000005.1"/>
</dbReference>
<keyword evidence="1" id="KW-0732">Signal</keyword>
<evidence type="ECO:0000259" key="2">
    <source>
        <dbReference type="PROSITE" id="PS51352"/>
    </source>
</evidence>
<feature type="chain" id="PRO_5012486796" evidence="1">
    <location>
        <begin position="16"/>
        <end position="160"/>
    </location>
</feature>
<feature type="domain" description="Thioredoxin" evidence="2">
    <location>
        <begin position="7"/>
        <end position="158"/>
    </location>
</feature>
<dbReference type="Gene3D" id="3.40.30.10">
    <property type="entry name" value="Glutaredoxin"/>
    <property type="match status" value="1"/>
</dbReference>
<evidence type="ECO:0000313" key="3">
    <source>
        <dbReference type="EMBL" id="SMF14718.1"/>
    </source>
</evidence>
<dbReference type="PROSITE" id="PS51352">
    <property type="entry name" value="THIOREDOXIN_2"/>
    <property type="match status" value="1"/>
</dbReference>
<reference evidence="4" key="1">
    <citation type="submission" date="2017-04" db="EMBL/GenBank/DDBJ databases">
        <authorList>
            <person name="Varghese N."/>
            <person name="Submissions S."/>
        </authorList>
    </citation>
    <scope>NUCLEOTIDE SEQUENCE [LARGE SCALE GENOMIC DNA]</scope>
    <source>
        <strain evidence="4">RKEM611</strain>
    </source>
</reference>
<dbReference type="PANTHER" id="PTHR42852">
    <property type="entry name" value="THIOL:DISULFIDE INTERCHANGE PROTEIN DSBE"/>
    <property type="match status" value="1"/>
</dbReference>
<dbReference type="InterPro" id="IPR013766">
    <property type="entry name" value="Thioredoxin_domain"/>
</dbReference>
<dbReference type="SUPFAM" id="SSF52833">
    <property type="entry name" value="Thioredoxin-like"/>
    <property type="match status" value="1"/>
</dbReference>
<accession>A0A1Y6BQS4</accession>
<organism evidence="3 4">
    <name type="scientific">Pseudobacteriovorax antillogorgiicola</name>
    <dbReference type="NCBI Taxonomy" id="1513793"/>
    <lineage>
        <taxon>Bacteria</taxon>
        <taxon>Pseudomonadati</taxon>
        <taxon>Bdellovibrionota</taxon>
        <taxon>Oligoflexia</taxon>
        <taxon>Oligoflexales</taxon>
        <taxon>Pseudobacteriovoracaceae</taxon>
        <taxon>Pseudobacteriovorax</taxon>
    </lineage>
</organism>
<dbReference type="InterPro" id="IPR012336">
    <property type="entry name" value="Thioredoxin-like_fold"/>
</dbReference>
<keyword evidence="4" id="KW-1185">Reference proteome</keyword>
<dbReference type="EMBL" id="FWZT01000005">
    <property type="protein sequence ID" value="SMF14718.1"/>
    <property type="molecule type" value="Genomic_DNA"/>
</dbReference>
<feature type="signal peptide" evidence="1">
    <location>
        <begin position="1"/>
        <end position="15"/>
    </location>
</feature>
<dbReference type="InterPro" id="IPR036249">
    <property type="entry name" value="Thioredoxin-like_sf"/>
</dbReference>
<protein>
    <submittedName>
        <fullName evidence="3">Thiol-disulfide isomerase or thioredoxin</fullName>
    </submittedName>
</protein>
<dbReference type="PANTHER" id="PTHR42852:SF13">
    <property type="entry name" value="PROTEIN DIPZ"/>
    <property type="match status" value="1"/>
</dbReference>
<evidence type="ECO:0000256" key="1">
    <source>
        <dbReference type="SAM" id="SignalP"/>
    </source>
</evidence>
<dbReference type="Proteomes" id="UP000192907">
    <property type="component" value="Unassembled WGS sequence"/>
</dbReference>
<proteinExistence type="predicted"/>
<sequence length="160" mass="18165">MFRLLLLLWATSAFSKTFHLPKDFQLTDFSQKTMSAKAFQDQGLLLHFWAPWCHSCSTVVWDLDPILDAHQNVRFVSINIDEDPKAAKAYIEKHKLYVKYKDSFYSRASDNLLKSLGVESVPTIVIVSKDGKVIHKSESHIDAPTSLAIRKALSNLKDQG</sequence>
<evidence type="ECO:0000313" key="4">
    <source>
        <dbReference type="Proteomes" id="UP000192907"/>
    </source>
</evidence>
<dbReference type="InterPro" id="IPR050553">
    <property type="entry name" value="Thioredoxin_ResA/DsbE_sf"/>
</dbReference>